<dbReference type="Proteomes" id="UP000077521">
    <property type="component" value="Unassembled WGS sequence"/>
</dbReference>
<dbReference type="PANTHER" id="PTHR45782">
    <property type="entry name" value="MITOCHONDRIAL RIBOSOME-ASSOCIATED GTPASE 1"/>
    <property type="match status" value="1"/>
</dbReference>
<dbReference type="PANTHER" id="PTHR45782:SF4">
    <property type="entry name" value="MITOCHONDRIAL RIBOSOME-ASSOCIATED GTPASE 1"/>
    <property type="match status" value="1"/>
</dbReference>
<dbReference type="Gene3D" id="1.10.1580.10">
    <property type="match status" value="1"/>
</dbReference>
<evidence type="ECO:0000313" key="4">
    <source>
        <dbReference type="Proteomes" id="UP000077521"/>
    </source>
</evidence>
<protein>
    <submittedName>
        <fullName evidence="3">Uncharacterized protein</fullName>
    </submittedName>
</protein>
<keyword evidence="2" id="KW-0342">GTP-binding</keyword>
<proteinExistence type="predicted"/>
<dbReference type="GO" id="GO:0003924">
    <property type="term" value="F:GTPase activity"/>
    <property type="evidence" value="ECO:0007669"/>
    <property type="project" value="TreeGrafter"/>
</dbReference>
<gene>
    <name evidence="3" type="ORF">A4X13_0g9325</name>
</gene>
<dbReference type="GO" id="GO:0005525">
    <property type="term" value="F:GTP binding"/>
    <property type="evidence" value="ECO:0007669"/>
    <property type="project" value="UniProtKB-KW"/>
</dbReference>
<organism evidence="3 4">
    <name type="scientific">Tilletia indica</name>
    <dbReference type="NCBI Taxonomy" id="43049"/>
    <lineage>
        <taxon>Eukaryota</taxon>
        <taxon>Fungi</taxon>
        <taxon>Dikarya</taxon>
        <taxon>Basidiomycota</taxon>
        <taxon>Ustilaginomycotina</taxon>
        <taxon>Exobasidiomycetes</taxon>
        <taxon>Tilletiales</taxon>
        <taxon>Tilletiaceae</taxon>
        <taxon>Tilletia</taxon>
    </lineage>
</organism>
<dbReference type="AlphaFoldDB" id="A0A8T8SAG4"/>
<dbReference type="InterPro" id="IPR023179">
    <property type="entry name" value="GTP-bd_ortho_bundle_sf"/>
</dbReference>
<dbReference type="EMBL" id="LWDF02002490">
    <property type="protein sequence ID" value="KAE8235938.1"/>
    <property type="molecule type" value="Genomic_DNA"/>
</dbReference>
<reference evidence="3" key="2">
    <citation type="journal article" date="2019" name="IMA Fungus">
        <title>Genome sequencing and comparison of five Tilletia species to identify candidate genes for the detection of regulated species infecting wheat.</title>
        <authorList>
            <person name="Nguyen H.D.T."/>
            <person name="Sultana T."/>
            <person name="Kesanakurti P."/>
            <person name="Hambleton S."/>
        </authorList>
    </citation>
    <scope>NUCLEOTIDE SEQUENCE</scope>
    <source>
        <strain evidence="3">DAOMC 236416</strain>
    </source>
</reference>
<keyword evidence="1" id="KW-0547">Nucleotide-binding</keyword>
<reference evidence="3" key="1">
    <citation type="submission" date="2016-04" db="EMBL/GenBank/DDBJ databases">
        <authorList>
            <person name="Nguyen H.D."/>
            <person name="Samba Siva P."/>
            <person name="Cullis J."/>
            <person name="Levesque C.A."/>
            <person name="Hambleton S."/>
        </authorList>
    </citation>
    <scope>NUCLEOTIDE SEQUENCE</scope>
    <source>
        <strain evidence="3">DAOMC 236416</strain>
    </source>
</reference>
<dbReference type="GO" id="GO:0032543">
    <property type="term" value="P:mitochondrial translation"/>
    <property type="evidence" value="ECO:0007669"/>
    <property type="project" value="TreeGrafter"/>
</dbReference>
<evidence type="ECO:0000256" key="1">
    <source>
        <dbReference type="ARBA" id="ARBA00022741"/>
    </source>
</evidence>
<dbReference type="GO" id="GO:0005739">
    <property type="term" value="C:mitochondrion"/>
    <property type="evidence" value="ECO:0007669"/>
    <property type="project" value="TreeGrafter"/>
</dbReference>
<keyword evidence="4" id="KW-1185">Reference proteome</keyword>
<evidence type="ECO:0000313" key="3">
    <source>
        <dbReference type="EMBL" id="KAE8235938.1"/>
    </source>
</evidence>
<name>A0A8T8SAG4_9BASI</name>
<accession>A0A8T8SAG4</accession>
<sequence length="125" mass="13877">MVPFLGRGARGSERGLKLALAAGIRTELFDSHMLADYLLYRFNLRYAYALTQQKPTAPENVPPPRYLRSVPLGRLLITTTNEITELLTALAHRVPGALAKGDAVDLDLAANFIVQRWRDGKFGPE</sequence>
<comment type="caution">
    <text evidence="3">The sequence shown here is derived from an EMBL/GenBank/DDBJ whole genome shotgun (WGS) entry which is preliminary data.</text>
</comment>
<evidence type="ECO:0000256" key="2">
    <source>
        <dbReference type="ARBA" id="ARBA00023134"/>
    </source>
</evidence>